<feature type="non-terminal residue" evidence="1">
    <location>
        <position position="1"/>
    </location>
</feature>
<organism evidence="1">
    <name type="scientific">marine sediment metagenome</name>
    <dbReference type="NCBI Taxonomy" id="412755"/>
    <lineage>
        <taxon>unclassified sequences</taxon>
        <taxon>metagenomes</taxon>
        <taxon>ecological metagenomes</taxon>
    </lineage>
</organism>
<reference evidence="1" key="1">
    <citation type="journal article" date="2014" name="Front. Microbiol.">
        <title>High frequency of phylogenetically diverse reductive dehalogenase-homologous genes in deep subseafloor sedimentary metagenomes.</title>
        <authorList>
            <person name="Kawai M."/>
            <person name="Futagami T."/>
            <person name="Toyoda A."/>
            <person name="Takaki Y."/>
            <person name="Nishi S."/>
            <person name="Hori S."/>
            <person name="Arai W."/>
            <person name="Tsubouchi T."/>
            <person name="Morono Y."/>
            <person name="Uchiyama I."/>
            <person name="Ito T."/>
            <person name="Fujiyama A."/>
            <person name="Inagaki F."/>
            <person name="Takami H."/>
        </authorList>
    </citation>
    <scope>NUCLEOTIDE SEQUENCE</scope>
    <source>
        <strain evidence="1">Expedition CK06-06</strain>
    </source>
</reference>
<dbReference type="AlphaFoldDB" id="X1VLU1"/>
<sequence>PSVIMNYDVILYVSQKEKFGGSVFAGTDFPCKQITILSKFPYLVQFTVGGSLNYDILYILAQGYSAIDYTRNADYQVRLAVGINYNMPYQIF</sequence>
<evidence type="ECO:0000313" key="1">
    <source>
        <dbReference type="EMBL" id="GAJ16861.1"/>
    </source>
</evidence>
<name>X1VLU1_9ZZZZ</name>
<comment type="caution">
    <text evidence="1">The sequence shown here is derived from an EMBL/GenBank/DDBJ whole genome shotgun (WGS) entry which is preliminary data.</text>
</comment>
<proteinExistence type="predicted"/>
<accession>X1VLU1</accession>
<gene>
    <name evidence="1" type="ORF">S12H4_62157</name>
</gene>
<dbReference type="EMBL" id="BARW01041560">
    <property type="protein sequence ID" value="GAJ16861.1"/>
    <property type="molecule type" value="Genomic_DNA"/>
</dbReference>
<protein>
    <submittedName>
        <fullName evidence="1">Uncharacterized protein</fullName>
    </submittedName>
</protein>
<feature type="non-terminal residue" evidence="1">
    <location>
        <position position="92"/>
    </location>
</feature>